<dbReference type="AlphaFoldDB" id="G6AJY3"/>
<comment type="caution">
    <text evidence="1">The sequence shown here is derived from an EMBL/GenBank/DDBJ whole genome shotgun (WGS) entry which is preliminary data.</text>
</comment>
<proteinExistence type="predicted"/>
<dbReference type="EMBL" id="AFXP01000026">
    <property type="protein sequence ID" value="EHG15030.1"/>
    <property type="molecule type" value="Genomic_DNA"/>
</dbReference>
<protein>
    <submittedName>
        <fullName evidence="1">Uncharacterized protein</fullName>
    </submittedName>
</protein>
<keyword evidence="2" id="KW-1185">Reference proteome</keyword>
<dbReference type="STRING" id="857291.HMPREF9138_02410"/>
<evidence type="ECO:0000313" key="1">
    <source>
        <dbReference type="EMBL" id="EHG15030.1"/>
    </source>
</evidence>
<evidence type="ECO:0000313" key="2">
    <source>
        <dbReference type="Proteomes" id="UP000004597"/>
    </source>
</evidence>
<gene>
    <name evidence="1" type="ORF">HMPREF9138_02410</name>
</gene>
<name>G6AJY3_9BACT</name>
<organism evidence="1 2">
    <name type="scientific">Prevotella histicola F0411</name>
    <dbReference type="NCBI Taxonomy" id="857291"/>
    <lineage>
        <taxon>Bacteria</taxon>
        <taxon>Pseudomonadati</taxon>
        <taxon>Bacteroidota</taxon>
        <taxon>Bacteroidia</taxon>
        <taxon>Bacteroidales</taxon>
        <taxon>Prevotellaceae</taxon>
        <taxon>Prevotella</taxon>
    </lineage>
</organism>
<dbReference type="HOGENOM" id="CLU_3220132_0_0_10"/>
<accession>G6AJY3</accession>
<sequence length="44" mass="5062">MARKVKTHINQEGIDRREVVHFCLTTYNKGIKNSIEINVVISCC</sequence>
<dbReference type="Proteomes" id="UP000004597">
    <property type="component" value="Unassembled WGS sequence"/>
</dbReference>
<reference evidence="1 2" key="1">
    <citation type="submission" date="2011-10" db="EMBL/GenBank/DDBJ databases">
        <title>The Genome Sequence of Prevotella histicola F0411.</title>
        <authorList>
            <consortium name="The Broad Institute Genome Sequencing Platform"/>
            <person name="Earl A."/>
            <person name="Ward D."/>
            <person name="Feldgarden M."/>
            <person name="Gevers D."/>
            <person name="Izard J."/>
            <person name="Ganesan A."/>
            <person name="Blanton J.M."/>
            <person name="Baranova O.V."/>
            <person name="Tanner A.C."/>
            <person name="Mathney J.M.J."/>
            <person name="Dewhirst F.E."/>
            <person name="Young S.K."/>
            <person name="Zeng Q."/>
            <person name="Gargeya S."/>
            <person name="Fitzgerald M."/>
            <person name="Haas B."/>
            <person name="Abouelleil A."/>
            <person name="Alvarado L."/>
            <person name="Arachchi H.M."/>
            <person name="Berlin A."/>
            <person name="Brown A."/>
            <person name="Chapman S.B."/>
            <person name="Chen Z."/>
            <person name="Dunbar C."/>
            <person name="Freedman E."/>
            <person name="Gearin G."/>
            <person name="Gellesch M."/>
            <person name="Goldberg J."/>
            <person name="Griggs A."/>
            <person name="Gujja S."/>
            <person name="Heiman D."/>
            <person name="Howarth C."/>
            <person name="Larson L."/>
            <person name="Lui A."/>
            <person name="MacDonald P.J.P."/>
            <person name="Montmayeur A."/>
            <person name="Murphy C."/>
            <person name="Neiman D."/>
            <person name="Pearson M."/>
            <person name="Priest M."/>
            <person name="Roberts A."/>
            <person name="Saif S."/>
            <person name="Shea T."/>
            <person name="Shenoy N."/>
            <person name="Sisk P."/>
            <person name="Stolte C."/>
            <person name="Sykes S."/>
            <person name="Wortman J."/>
            <person name="Nusbaum C."/>
            <person name="Birren B."/>
        </authorList>
    </citation>
    <scope>NUCLEOTIDE SEQUENCE [LARGE SCALE GENOMIC DNA]</scope>
    <source>
        <strain evidence="1 2">F0411</strain>
    </source>
</reference>